<dbReference type="GO" id="GO:0009307">
    <property type="term" value="P:DNA restriction-modification system"/>
    <property type="evidence" value="ECO:0007669"/>
    <property type="project" value="UniProtKB-KW"/>
</dbReference>
<reference evidence="4" key="1">
    <citation type="journal article" date="2012" name="Science">
        <title>Fermentation, hydrogen, and sulfur metabolism in multiple uncultivated bacterial phyla.</title>
        <authorList>
            <person name="Wrighton K.C."/>
            <person name="Thomas B.C."/>
            <person name="Sharon I."/>
            <person name="Miller C.S."/>
            <person name="Castelle C.J."/>
            <person name="VerBerkmoes N.C."/>
            <person name="Wilkins M.J."/>
            <person name="Hettich R.L."/>
            <person name="Lipton M.S."/>
            <person name="Williams K.H."/>
            <person name="Long P.E."/>
            <person name="Banfield J.F."/>
        </authorList>
    </citation>
    <scope>NUCLEOTIDE SEQUENCE [LARGE SCALE GENOMIC DNA]</scope>
</reference>
<evidence type="ECO:0000313" key="4">
    <source>
        <dbReference type="EMBL" id="EKD44089.1"/>
    </source>
</evidence>
<organism evidence="4">
    <name type="scientific">uncultured bacterium</name>
    <name type="common">gcode 4</name>
    <dbReference type="NCBI Taxonomy" id="1234023"/>
    <lineage>
        <taxon>Bacteria</taxon>
        <taxon>environmental samples</taxon>
    </lineage>
</organism>
<dbReference type="InterPro" id="IPR052916">
    <property type="entry name" value="Type-I_RE_MTase_Subunit"/>
</dbReference>
<feature type="domain" description="Type I restriction enzyme R protein N-terminal" evidence="3">
    <location>
        <begin position="79"/>
        <end position="185"/>
    </location>
</feature>
<dbReference type="GO" id="GO:0008170">
    <property type="term" value="F:N-methyltransferase activity"/>
    <property type="evidence" value="ECO:0007669"/>
    <property type="project" value="InterPro"/>
</dbReference>
<dbReference type="AlphaFoldDB" id="K2A294"/>
<evidence type="ECO:0000259" key="3">
    <source>
        <dbReference type="Pfam" id="PF13588"/>
    </source>
</evidence>
<dbReference type="Gene3D" id="3.40.50.150">
    <property type="entry name" value="Vaccinia Virus protein VP39"/>
    <property type="match status" value="1"/>
</dbReference>
<protein>
    <submittedName>
        <fullName evidence="4">Type I site-specific deoxyribonuclease</fullName>
    </submittedName>
</protein>
<accession>K2A294</accession>
<dbReference type="SUPFAM" id="SSF53335">
    <property type="entry name" value="S-adenosyl-L-methionine-dependent methyltransferases"/>
    <property type="match status" value="1"/>
</dbReference>
<dbReference type="PROSITE" id="PS00092">
    <property type="entry name" value="N6_MTASE"/>
    <property type="match status" value="1"/>
</dbReference>
<dbReference type="Pfam" id="PF13588">
    <property type="entry name" value="HSDR_N_2"/>
    <property type="match status" value="1"/>
</dbReference>
<name>K2A294_9BACT</name>
<dbReference type="Pfam" id="PF02384">
    <property type="entry name" value="N6_Mtase"/>
    <property type="match status" value="1"/>
</dbReference>
<sequence length="649" mass="75063">MQKYIFWIYSVCFYKSTLQDMSILSKIFSNPAESLSIFTRDEIDEIEARISERDGKYFLKSYSRGEEEKQIWSEKKSAPEEIVRQLYLRELLKKYKYPKERIDIEKSVRFGRETKRVDIVIYSEDNETPHLMVEVKAPHEKNDTEQLKSYLNADGTPFGVAINGRSMLILYRPYPKDFDTLADIPMFGETVDDVLSRRRMLSDLEEPKQLKEVIQGIEELVLANSGFDSFDEIFKLIYAKLHDEKESMENPERPLEFRKSPTKDANKTKADISRLFEEAKARWKGVFDKSDVIKLLPEHLSVCVGELEKFKLLGANLQVIDEAFEYLIPDVAKSKKGQYFTPRIVIDMCVRMLAPSEKERVIDTACGSWGFLIHTMEYLKKKNNWTSAKMSSYAKQSLFGIDFDEKSSKIARAMMLIAGDGKSHIYKENSLDSSSWQEATRGDIKGEDLLMEFDEYEKQQQNEKEFLFFNFDVLLANPPFAGEVKESATLAKYKLGRHPKTGKNIDKISRHLLFIERNLNFVKSGGRLALVLPQGVFNNTSEEYVRNFIMEHARILAVVGVEQNSFKPHTGTKTSVIFLQKWDDITNPRTANYPIFFATSKVPFKDTSGDYIYRNGDSRNIDNLQSDLLQIAEAFEVWGKEQGFSFLKQ</sequence>
<dbReference type="InterPro" id="IPR029464">
    <property type="entry name" value="HSDR_N"/>
</dbReference>
<proteinExistence type="predicted"/>
<gene>
    <name evidence="4" type="ORF">ACD_71C00241G0006</name>
</gene>
<dbReference type="InterPro" id="IPR029063">
    <property type="entry name" value="SAM-dependent_MTases_sf"/>
</dbReference>
<dbReference type="EMBL" id="AMFJ01028972">
    <property type="protein sequence ID" value="EKD44089.1"/>
    <property type="molecule type" value="Genomic_DNA"/>
</dbReference>
<dbReference type="InterPro" id="IPR002052">
    <property type="entry name" value="DNA_methylase_N6_adenine_CS"/>
</dbReference>
<evidence type="ECO:0000256" key="1">
    <source>
        <dbReference type="ARBA" id="ARBA00022747"/>
    </source>
</evidence>
<dbReference type="PANTHER" id="PTHR42998">
    <property type="entry name" value="TYPE I RESTRICTION ENZYME HINDVIIP M PROTEIN-RELATED"/>
    <property type="match status" value="1"/>
</dbReference>
<dbReference type="PRINTS" id="PR00507">
    <property type="entry name" value="N12N6MTFRASE"/>
</dbReference>
<keyword evidence="1" id="KW-0680">Restriction system</keyword>
<evidence type="ECO:0000259" key="2">
    <source>
        <dbReference type="Pfam" id="PF02384"/>
    </source>
</evidence>
<feature type="domain" description="DNA methylase adenine-specific" evidence="2">
    <location>
        <begin position="319"/>
        <end position="646"/>
    </location>
</feature>
<dbReference type="PANTHER" id="PTHR42998:SF1">
    <property type="entry name" value="TYPE I RESTRICTION ENZYME HINDI METHYLASE SUBUNIT"/>
    <property type="match status" value="1"/>
</dbReference>
<dbReference type="GO" id="GO:0003677">
    <property type="term" value="F:DNA binding"/>
    <property type="evidence" value="ECO:0007669"/>
    <property type="project" value="InterPro"/>
</dbReference>
<comment type="caution">
    <text evidence="4">The sequence shown here is derived from an EMBL/GenBank/DDBJ whole genome shotgun (WGS) entry which is preliminary data.</text>
</comment>
<dbReference type="GO" id="GO:0032259">
    <property type="term" value="P:methylation"/>
    <property type="evidence" value="ECO:0007669"/>
    <property type="project" value="InterPro"/>
</dbReference>
<dbReference type="InterPro" id="IPR003356">
    <property type="entry name" value="DNA_methylase_A-5"/>
</dbReference>